<protein>
    <submittedName>
        <fullName evidence="2">Uncharacterized protein</fullName>
    </submittedName>
</protein>
<proteinExistence type="predicted"/>
<evidence type="ECO:0000256" key="1">
    <source>
        <dbReference type="SAM" id="MobiDB-lite"/>
    </source>
</evidence>
<dbReference type="Proteomes" id="UP000799753">
    <property type="component" value="Unassembled WGS sequence"/>
</dbReference>
<reference evidence="2" key="1">
    <citation type="journal article" date="2020" name="Stud. Mycol.">
        <title>101 Dothideomycetes genomes: a test case for predicting lifestyles and emergence of pathogens.</title>
        <authorList>
            <person name="Haridas S."/>
            <person name="Albert R."/>
            <person name="Binder M."/>
            <person name="Bloem J."/>
            <person name="Labutti K."/>
            <person name="Salamov A."/>
            <person name="Andreopoulos B."/>
            <person name="Baker S."/>
            <person name="Barry K."/>
            <person name="Bills G."/>
            <person name="Bluhm B."/>
            <person name="Cannon C."/>
            <person name="Castanera R."/>
            <person name="Culley D."/>
            <person name="Daum C."/>
            <person name="Ezra D."/>
            <person name="Gonzalez J."/>
            <person name="Henrissat B."/>
            <person name="Kuo A."/>
            <person name="Liang C."/>
            <person name="Lipzen A."/>
            <person name="Lutzoni F."/>
            <person name="Magnuson J."/>
            <person name="Mondo S."/>
            <person name="Nolan M."/>
            <person name="Ohm R."/>
            <person name="Pangilinan J."/>
            <person name="Park H.-J."/>
            <person name="Ramirez L."/>
            <person name="Alfaro M."/>
            <person name="Sun H."/>
            <person name="Tritt A."/>
            <person name="Yoshinaga Y."/>
            <person name="Zwiers L.-H."/>
            <person name="Turgeon B."/>
            <person name="Goodwin S."/>
            <person name="Spatafora J."/>
            <person name="Crous P."/>
            <person name="Grigoriev I."/>
        </authorList>
    </citation>
    <scope>NUCLEOTIDE SEQUENCE</scope>
    <source>
        <strain evidence="2">CBS 473.64</strain>
    </source>
</reference>
<organism evidence="2 3">
    <name type="scientific">Massarina eburnea CBS 473.64</name>
    <dbReference type="NCBI Taxonomy" id="1395130"/>
    <lineage>
        <taxon>Eukaryota</taxon>
        <taxon>Fungi</taxon>
        <taxon>Dikarya</taxon>
        <taxon>Ascomycota</taxon>
        <taxon>Pezizomycotina</taxon>
        <taxon>Dothideomycetes</taxon>
        <taxon>Pleosporomycetidae</taxon>
        <taxon>Pleosporales</taxon>
        <taxon>Massarineae</taxon>
        <taxon>Massarinaceae</taxon>
        <taxon>Massarina</taxon>
    </lineage>
</organism>
<sequence>MCLSTTTTQRPIPRHVCIIEMRLHTTPDKDEPPSETSPGPALFPAFPASSEHRKAAPPSHVISDRRHAPVELTVLKLLWRLGMPHPSRHCNVQSASWPRLASNLTAAGAASGPFRPLPDRVYSNNDTASSGVNPRPKQRQVVQWCLCHLPTYLPPRCYLVWYNSFTPVQRLETSHLRAFYRILHDSPTRIIIIIIGNHLARECDALLAPQTLQPFPTSFGKASSIIIDHETIHYYCIYYPRKERNCVPRSTCMIYSEALFSSEYTHLHHLSLVTDT</sequence>
<feature type="region of interest" description="Disordered" evidence="1">
    <location>
        <begin position="26"/>
        <end position="62"/>
    </location>
</feature>
<evidence type="ECO:0000313" key="3">
    <source>
        <dbReference type="Proteomes" id="UP000799753"/>
    </source>
</evidence>
<accession>A0A6A6S4M9</accession>
<evidence type="ECO:0000313" key="2">
    <source>
        <dbReference type="EMBL" id="KAF2641368.1"/>
    </source>
</evidence>
<name>A0A6A6S4M9_9PLEO</name>
<keyword evidence="3" id="KW-1185">Reference proteome</keyword>
<gene>
    <name evidence="2" type="ORF">P280DRAFT_311476</name>
</gene>
<dbReference type="EMBL" id="MU006783">
    <property type="protein sequence ID" value="KAF2641368.1"/>
    <property type="molecule type" value="Genomic_DNA"/>
</dbReference>
<dbReference type="AlphaFoldDB" id="A0A6A6S4M9"/>